<gene>
    <name evidence="2" type="ORF">C2S53_002662</name>
</gene>
<dbReference type="AlphaFoldDB" id="A0AAD4NXI8"/>
<evidence type="ECO:0000256" key="1">
    <source>
        <dbReference type="SAM" id="MobiDB-lite"/>
    </source>
</evidence>
<protein>
    <submittedName>
        <fullName evidence="2">Glycine-rich protein</fullName>
    </submittedName>
</protein>
<comment type="caution">
    <text evidence="2">The sequence shown here is derived from an EMBL/GenBank/DDBJ whole genome shotgun (WGS) entry which is preliminary data.</text>
</comment>
<proteinExistence type="predicted"/>
<name>A0AAD4NXI8_PERFH</name>
<sequence length="63" mass="6940">MAAIIASSSSETAGDGPVLSLINKRLRALRKKLNRISQMEDSLSRGKILNKEQEETLPQQLFG</sequence>
<organism evidence="2 3">
    <name type="scientific">Perilla frutescens var. hirtella</name>
    <name type="common">Perilla citriodora</name>
    <name type="synonym">Perilla setoyensis</name>
    <dbReference type="NCBI Taxonomy" id="608512"/>
    <lineage>
        <taxon>Eukaryota</taxon>
        <taxon>Viridiplantae</taxon>
        <taxon>Streptophyta</taxon>
        <taxon>Embryophyta</taxon>
        <taxon>Tracheophyta</taxon>
        <taxon>Spermatophyta</taxon>
        <taxon>Magnoliopsida</taxon>
        <taxon>eudicotyledons</taxon>
        <taxon>Gunneridae</taxon>
        <taxon>Pentapetalae</taxon>
        <taxon>asterids</taxon>
        <taxon>lamiids</taxon>
        <taxon>Lamiales</taxon>
        <taxon>Lamiaceae</taxon>
        <taxon>Nepetoideae</taxon>
        <taxon>Elsholtzieae</taxon>
        <taxon>Perilla</taxon>
    </lineage>
</organism>
<dbReference type="PANTHER" id="PTHR37736:SF1">
    <property type="entry name" value="GLYCINE-RICH PROTEIN"/>
    <property type="match status" value="1"/>
</dbReference>
<dbReference type="EMBL" id="SDAM02029559">
    <property type="protein sequence ID" value="KAH6756363.1"/>
    <property type="molecule type" value="Genomic_DNA"/>
</dbReference>
<evidence type="ECO:0000313" key="3">
    <source>
        <dbReference type="Proteomes" id="UP001190926"/>
    </source>
</evidence>
<dbReference type="PANTHER" id="PTHR37736">
    <property type="entry name" value="GLYCINE-RICH PROTEIN"/>
    <property type="match status" value="1"/>
</dbReference>
<reference evidence="2 3" key="1">
    <citation type="journal article" date="2021" name="Nat. Commun.">
        <title>Incipient diploidization of the medicinal plant Perilla within 10,000 years.</title>
        <authorList>
            <person name="Zhang Y."/>
            <person name="Shen Q."/>
            <person name="Leng L."/>
            <person name="Zhang D."/>
            <person name="Chen S."/>
            <person name="Shi Y."/>
            <person name="Ning Z."/>
            <person name="Chen S."/>
        </authorList>
    </citation>
    <scope>NUCLEOTIDE SEQUENCE [LARGE SCALE GENOMIC DNA]</scope>
    <source>
        <strain evidence="3">cv. PC099</strain>
    </source>
</reference>
<dbReference type="Proteomes" id="UP001190926">
    <property type="component" value="Unassembled WGS sequence"/>
</dbReference>
<accession>A0AAD4NXI8</accession>
<feature type="region of interest" description="Disordered" evidence="1">
    <location>
        <begin position="41"/>
        <end position="63"/>
    </location>
</feature>
<keyword evidence="3" id="KW-1185">Reference proteome</keyword>
<evidence type="ECO:0000313" key="2">
    <source>
        <dbReference type="EMBL" id="KAH6756363.1"/>
    </source>
</evidence>